<dbReference type="Gene3D" id="3.40.390.10">
    <property type="entry name" value="Collagenase (Catalytic Domain)"/>
    <property type="match status" value="1"/>
</dbReference>
<dbReference type="Pfam" id="PF06167">
    <property type="entry name" value="Peptidase_M90"/>
    <property type="match status" value="1"/>
</dbReference>
<dbReference type="GO" id="GO:0005829">
    <property type="term" value="C:cytosol"/>
    <property type="evidence" value="ECO:0007669"/>
    <property type="project" value="TreeGrafter"/>
</dbReference>
<dbReference type="CDD" id="cd20169">
    <property type="entry name" value="Peptidase_M90_mtfA"/>
    <property type="match status" value="1"/>
</dbReference>
<dbReference type="InterPro" id="IPR024079">
    <property type="entry name" value="MetalloPept_cat_dom_sf"/>
</dbReference>
<dbReference type="RefSeq" id="WP_078348936.1">
    <property type="nucleotide sequence ID" value="NZ_MBTF01000016.1"/>
</dbReference>
<dbReference type="GO" id="GO:0008237">
    <property type="term" value="F:metallopeptidase activity"/>
    <property type="evidence" value="ECO:0007669"/>
    <property type="project" value="InterPro"/>
</dbReference>
<name>A0A1S9PDV8_9SPHI</name>
<dbReference type="Gene3D" id="1.10.472.150">
    <property type="entry name" value="Glucose-regulated metallo-peptidase M90, N-terminal domain"/>
    <property type="match status" value="1"/>
</dbReference>
<dbReference type="OrthoDB" id="9786424at2"/>
<dbReference type="PANTHER" id="PTHR30164">
    <property type="entry name" value="MTFA PEPTIDASE"/>
    <property type="match status" value="1"/>
</dbReference>
<dbReference type="SUPFAM" id="SSF55486">
    <property type="entry name" value="Metalloproteases ('zincins'), catalytic domain"/>
    <property type="match status" value="1"/>
</dbReference>
<evidence type="ECO:0000313" key="2">
    <source>
        <dbReference type="Proteomes" id="UP000189739"/>
    </source>
</evidence>
<dbReference type="InterPro" id="IPR042252">
    <property type="entry name" value="MtfA_N"/>
</dbReference>
<evidence type="ECO:0000313" key="1">
    <source>
        <dbReference type="EMBL" id="OOQ59140.1"/>
    </source>
</evidence>
<comment type="caution">
    <text evidence="1">The sequence shown here is derived from an EMBL/GenBank/DDBJ whole genome shotgun (WGS) entry which is preliminary data.</text>
</comment>
<gene>
    <name evidence="1" type="ORF">BC343_29405</name>
</gene>
<dbReference type="PANTHER" id="PTHR30164:SF2">
    <property type="entry name" value="PROTEIN MTFA"/>
    <property type="match status" value="1"/>
</dbReference>
<dbReference type="AlphaFoldDB" id="A0A1S9PDV8"/>
<dbReference type="STRING" id="1792845.BC343_29405"/>
<reference evidence="1 2" key="1">
    <citation type="submission" date="2016-07" db="EMBL/GenBank/DDBJ databases">
        <title>Genomic analysis of zinc-resistant bacterium Mucilaginibacter pedocola TBZ30.</title>
        <authorList>
            <person name="Huang J."/>
            <person name="Tang J."/>
        </authorList>
    </citation>
    <scope>NUCLEOTIDE SEQUENCE [LARGE SCALE GENOMIC DNA]</scope>
    <source>
        <strain evidence="1 2">TBZ30</strain>
    </source>
</reference>
<dbReference type="Proteomes" id="UP000189739">
    <property type="component" value="Unassembled WGS sequence"/>
</dbReference>
<sequence>MLITIIILLFLTGFFVFKKPLKSEATSQGLSPQQKSLLAQHIKYYTQLSEADKALFEIKVAQFLAEVNIEGVGLELTDTDRIMVAASAVIPIFGFKDWTYRNVTNVLLYPDTFNKDFEFEGNEGESRSIMGMVGSGYMNGQMILSRAALIKGFSKNSGKENTGIHEFVHLLDKADGATDGIPEGFLEHEYVTPWVKMMHQEIHRIEEGHSDINPYATTNEAEFLAVVAEYFFTKPEQFQTKHPELYDMLSKIFGQDPSTK</sequence>
<dbReference type="EMBL" id="MBTF01000016">
    <property type="protein sequence ID" value="OOQ59140.1"/>
    <property type="molecule type" value="Genomic_DNA"/>
</dbReference>
<keyword evidence="2" id="KW-1185">Reference proteome</keyword>
<protein>
    <submittedName>
        <fullName evidence="1">Peptidase</fullName>
    </submittedName>
</protein>
<accession>A0A1S9PDV8</accession>
<dbReference type="InterPro" id="IPR010384">
    <property type="entry name" value="MtfA_fam"/>
</dbReference>
<proteinExistence type="predicted"/>
<organism evidence="1 2">
    <name type="scientific">Mucilaginibacter pedocola</name>
    <dbReference type="NCBI Taxonomy" id="1792845"/>
    <lineage>
        <taxon>Bacteria</taxon>
        <taxon>Pseudomonadati</taxon>
        <taxon>Bacteroidota</taxon>
        <taxon>Sphingobacteriia</taxon>
        <taxon>Sphingobacteriales</taxon>
        <taxon>Sphingobacteriaceae</taxon>
        <taxon>Mucilaginibacter</taxon>
    </lineage>
</organism>
<dbReference type="GO" id="GO:0004177">
    <property type="term" value="F:aminopeptidase activity"/>
    <property type="evidence" value="ECO:0007669"/>
    <property type="project" value="TreeGrafter"/>
</dbReference>